<dbReference type="SUPFAM" id="SSF82649">
    <property type="entry name" value="SufE/NifU"/>
    <property type="match status" value="1"/>
</dbReference>
<evidence type="ECO:0000259" key="9">
    <source>
        <dbReference type="Pfam" id="PF01521"/>
    </source>
</evidence>
<gene>
    <name evidence="12" type="ordered locus">MEALZ_2371</name>
</gene>
<evidence type="ECO:0000313" key="12">
    <source>
        <dbReference type="EMBL" id="CCE24052.1"/>
    </source>
</evidence>
<evidence type="ECO:0000259" key="11">
    <source>
        <dbReference type="Pfam" id="PF04324"/>
    </source>
</evidence>
<dbReference type="NCBIfam" id="TIGR02000">
    <property type="entry name" value="NifU_proper"/>
    <property type="match status" value="1"/>
</dbReference>
<comment type="cofactor">
    <cofactor evidence="7">
        <name>[2Fe-2S] cluster</name>
        <dbReference type="ChEBI" id="CHEBI:190135"/>
    </cofactor>
</comment>
<dbReference type="PANTHER" id="PTHR10093">
    <property type="entry name" value="IRON-SULFUR CLUSTER ASSEMBLY ENZYME NIFU HOMOLOG"/>
    <property type="match status" value="1"/>
</dbReference>
<dbReference type="Gene3D" id="3.30.300.130">
    <property type="entry name" value="Fe-S cluster assembly (FSCA)"/>
    <property type="match status" value="1"/>
</dbReference>
<dbReference type="AlphaFoldDB" id="G4SUZ3"/>
<protein>
    <recommendedName>
        <fullName evidence="1">Nitrogen fixation protein NifU</fullName>
    </recommendedName>
</protein>
<dbReference type="Gene3D" id="2.60.300.12">
    <property type="entry name" value="HesB-like domain"/>
    <property type="match status" value="1"/>
</dbReference>
<evidence type="ECO:0000259" key="8">
    <source>
        <dbReference type="Pfam" id="PF01106"/>
    </source>
</evidence>
<feature type="domain" description="Core" evidence="9">
    <location>
        <begin position="2"/>
        <end position="102"/>
    </location>
</feature>
<evidence type="ECO:0000256" key="6">
    <source>
        <dbReference type="ARBA" id="ARBA00023231"/>
    </source>
</evidence>
<dbReference type="PATRIC" id="fig|271065.3.peg.2436"/>
<dbReference type="InterPro" id="IPR000361">
    <property type="entry name" value="ATAP_core_dom"/>
</dbReference>
<dbReference type="GO" id="GO:0016226">
    <property type="term" value="P:iron-sulfur cluster assembly"/>
    <property type="evidence" value="ECO:0007669"/>
    <property type="project" value="InterPro"/>
</dbReference>
<dbReference type="SUPFAM" id="SSF117916">
    <property type="entry name" value="Fe-S cluster assembly (FSCA) domain-like"/>
    <property type="match status" value="1"/>
</dbReference>
<dbReference type="PROSITE" id="PS01152">
    <property type="entry name" value="HESB"/>
    <property type="match status" value="1"/>
</dbReference>
<name>G4SUZ3_META2</name>
<dbReference type="InterPro" id="IPR041854">
    <property type="entry name" value="BFD-like_2Fe2S-bd_dom_sf"/>
</dbReference>
<keyword evidence="2" id="KW-0001">2Fe-2S</keyword>
<keyword evidence="13" id="KW-1185">Reference proteome</keyword>
<dbReference type="Pfam" id="PF01521">
    <property type="entry name" value="Fe-S_biosyn"/>
    <property type="match status" value="1"/>
</dbReference>
<dbReference type="EMBL" id="FO082060">
    <property type="protein sequence ID" value="CCE24052.1"/>
    <property type="molecule type" value="Genomic_DNA"/>
</dbReference>
<dbReference type="CDD" id="cd19947">
    <property type="entry name" value="NifU_Fer2_BFD-like"/>
    <property type="match status" value="1"/>
</dbReference>
<dbReference type="InterPro" id="IPR035903">
    <property type="entry name" value="HesB-like_dom_sf"/>
</dbReference>
<keyword evidence="3" id="KW-0479">Metal-binding</keyword>
<dbReference type="SUPFAM" id="SSF89360">
    <property type="entry name" value="HesB-like domain"/>
    <property type="match status" value="1"/>
</dbReference>
<feature type="domain" description="NIF system FeS cluster assembly NifU C-terminal" evidence="8">
    <location>
        <begin position="292"/>
        <end position="356"/>
    </location>
</feature>
<dbReference type="CDD" id="cd06664">
    <property type="entry name" value="IscU_like"/>
    <property type="match status" value="1"/>
</dbReference>
<feature type="domain" description="NIF system FeS cluster assembly NifU N-terminal" evidence="10">
    <location>
        <begin position="103"/>
        <end position="197"/>
    </location>
</feature>
<dbReference type="InterPro" id="IPR007419">
    <property type="entry name" value="BFD-like_2Fe2S-bd_dom"/>
</dbReference>
<accession>G4SUZ3</accession>
<evidence type="ECO:0000256" key="7">
    <source>
        <dbReference type="ARBA" id="ARBA00034078"/>
    </source>
</evidence>
<organism evidence="12 13">
    <name type="scientific">Methylotuvimicrobium alcaliphilum (strain DSM 19304 / NCIMB 14124 / VKM B-2133 / 20Z)</name>
    <name type="common">Methylomicrobium alcaliphilum</name>
    <dbReference type="NCBI Taxonomy" id="1091494"/>
    <lineage>
        <taxon>Bacteria</taxon>
        <taxon>Pseudomonadati</taxon>
        <taxon>Pseudomonadota</taxon>
        <taxon>Gammaproteobacteria</taxon>
        <taxon>Methylococcales</taxon>
        <taxon>Methylococcaceae</taxon>
        <taxon>Methylotuvimicrobium</taxon>
    </lineage>
</organism>
<dbReference type="InterPro" id="IPR002871">
    <property type="entry name" value="NIF_FeS_clus_asmbl_NifU_N"/>
</dbReference>
<dbReference type="STRING" id="1091494.MEALZ_2371"/>
<dbReference type="InterPro" id="IPR034904">
    <property type="entry name" value="FSCA_dom_sf"/>
</dbReference>
<dbReference type="InterPro" id="IPR010238">
    <property type="entry name" value="NIF_FeS_clus_asmbl_NifU"/>
</dbReference>
<dbReference type="GO" id="GO:0005506">
    <property type="term" value="F:iron ion binding"/>
    <property type="evidence" value="ECO:0007669"/>
    <property type="project" value="InterPro"/>
</dbReference>
<dbReference type="KEGG" id="mah:MEALZ_2371"/>
<dbReference type="GO" id="GO:0051537">
    <property type="term" value="F:2 iron, 2 sulfur cluster binding"/>
    <property type="evidence" value="ECO:0007669"/>
    <property type="project" value="UniProtKB-KW"/>
</dbReference>
<dbReference type="Gene3D" id="3.90.1010.10">
    <property type="match status" value="1"/>
</dbReference>
<reference evidence="13" key="1">
    <citation type="journal article" date="2012" name="J. Bacteriol.">
        <title>Genome sequence of the haloalkaliphilic methanotrophic bacterium Methylomicrobium alcaliphilum 20Z.</title>
        <authorList>
            <person name="Vuilleumier S."/>
            <person name="Khmelenina V.N."/>
            <person name="Bringel F."/>
            <person name="Reshetnikov A.S."/>
            <person name="Lajus A."/>
            <person name="Mangenot S."/>
            <person name="Rouy Z."/>
            <person name="Op den Camp H.J."/>
            <person name="Jetten M.S."/>
            <person name="Dispirito A.A."/>
            <person name="Dunfield P."/>
            <person name="Klotz M.G."/>
            <person name="Semrau J.D."/>
            <person name="Stein L.Y."/>
            <person name="Barbe V."/>
            <person name="Medigue C."/>
            <person name="Trotsenko Y.A."/>
            <person name="Kalyuzhnaya M.G."/>
        </authorList>
    </citation>
    <scope>NUCLEOTIDE SEQUENCE [LARGE SCALE GENOMIC DNA]</scope>
    <source>
        <strain evidence="13">DSM 19304 / NCIMB 14124 / VKM B-2133 / 20Z</strain>
    </source>
</reference>
<evidence type="ECO:0000256" key="1">
    <source>
        <dbReference type="ARBA" id="ARBA00015278"/>
    </source>
</evidence>
<keyword evidence="6" id="KW-0535">Nitrogen fixation</keyword>
<evidence type="ECO:0000256" key="5">
    <source>
        <dbReference type="ARBA" id="ARBA00023014"/>
    </source>
</evidence>
<proteinExistence type="predicted"/>
<dbReference type="InterPro" id="IPR017870">
    <property type="entry name" value="FeS_cluster_insertion_CS"/>
</dbReference>
<dbReference type="RefSeq" id="WP_014148829.1">
    <property type="nucleotide sequence ID" value="NC_016112.1"/>
</dbReference>
<keyword evidence="4" id="KW-0408">Iron</keyword>
<evidence type="ECO:0000313" key="13">
    <source>
        <dbReference type="Proteomes" id="UP000008315"/>
    </source>
</evidence>
<dbReference type="Pfam" id="PF01106">
    <property type="entry name" value="NifU"/>
    <property type="match status" value="1"/>
</dbReference>
<evidence type="ECO:0000256" key="3">
    <source>
        <dbReference type="ARBA" id="ARBA00022723"/>
    </source>
</evidence>
<dbReference type="Gene3D" id="1.10.10.1100">
    <property type="entry name" value="BFD-like [2Fe-2S]-binding domain"/>
    <property type="match status" value="1"/>
</dbReference>
<dbReference type="InterPro" id="IPR001075">
    <property type="entry name" value="NIF_FeS_clus_asmbl_NifU_C"/>
</dbReference>
<dbReference type="InterPro" id="IPR016092">
    <property type="entry name" value="ATAP"/>
</dbReference>
<dbReference type="NCBIfam" id="TIGR00049">
    <property type="entry name" value="iron-sulfur cluster assembly accessory protein"/>
    <property type="match status" value="1"/>
</dbReference>
<evidence type="ECO:0000256" key="2">
    <source>
        <dbReference type="ARBA" id="ARBA00022714"/>
    </source>
</evidence>
<feature type="domain" description="BFD-like [2Fe-2S]-binding" evidence="11">
    <location>
        <begin position="207"/>
        <end position="256"/>
    </location>
</feature>
<evidence type="ECO:0000256" key="4">
    <source>
        <dbReference type="ARBA" id="ARBA00023004"/>
    </source>
</evidence>
<dbReference type="Pfam" id="PF04324">
    <property type="entry name" value="Fer2_BFD"/>
    <property type="match status" value="1"/>
</dbReference>
<sequence length="370" mass="39577">MITLTESAVKAVGRFISSSDKPTGGLRIEVTDGGCSGLSYGLRLEAKESQDDTVIDCGEVKVFVDPLSLPKLDGMSIDFVDSLDGSGFKFTNPNAVKSCVCGSSFTTGDALRLTLKVNEESEVIEDAGFQTFGCGSAIASSSVLTEIIKGMTLDDALKVSNQDIANELDGLPPEKMHCSVMGREALQAAVANYRGEEWEDDHEEGALICKCFAIDAVMIEEMVWANKLRTVEDVTNFTKAGGGCAACHEDIEGILERVLKERGETFDPDAAPIEAVVMEKKPLTNLQRIKKIEEVLESLRPQLMADGGDVELVEVVDNTAYINMTGACSGCQMAAMTIAGIQQRLMEVLGEFIRVIPASQMPKVAVAAGG</sequence>
<dbReference type="Proteomes" id="UP000008315">
    <property type="component" value="Chromosome"/>
</dbReference>
<evidence type="ECO:0000259" key="10">
    <source>
        <dbReference type="Pfam" id="PF01592"/>
    </source>
</evidence>
<dbReference type="Pfam" id="PF01592">
    <property type="entry name" value="NifU_N"/>
    <property type="match status" value="1"/>
</dbReference>
<keyword evidence="5" id="KW-0411">Iron-sulfur</keyword>
<dbReference type="HOGENOM" id="CLU_747644_0_0_6"/>